<evidence type="ECO:0008006" key="4">
    <source>
        <dbReference type="Google" id="ProtNLM"/>
    </source>
</evidence>
<protein>
    <recommendedName>
        <fullName evidence="4">Head-tail adaptor protein</fullName>
    </recommendedName>
</protein>
<comment type="caution">
    <text evidence="2">The sequence shown here is derived from an EMBL/GenBank/DDBJ whole genome shotgun (WGS) entry which is preliminary data.</text>
</comment>
<evidence type="ECO:0000313" key="3">
    <source>
        <dbReference type="Proteomes" id="UP001595764"/>
    </source>
</evidence>
<dbReference type="Proteomes" id="UP001595764">
    <property type="component" value="Unassembled WGS sequence"/>
</dbReference>
<organism evidence="2 3">
    <name type="scientific">Amycolatopsis halotolerans</name>
    <dbReference type="NCBI Taxonomy" id="330083"/>
    <lineage>
        <taxon>Bacteria</taxon>
        <taxon>Bacillati</taxon>
        <taxon>Actinomycetota</taxon>
        <taxon>Actinomycetes</taxon>
        <taxon>Pseudonocardiales</taxon>
        <taxon>Pseudonocardiaceae</taxon>
        <taxon>Amycolatopsis</taxon>
    </lineage>
</organism>
<sequence>MWALATCRASIFRGSTPSPYGDPVPDNTTPAASGVLLAVDERMARTWDPATQTPRVVRVVSGAVPSTTDIRTGDRIRDDTNGVLYLVQNVIRPRTPGRTPDTALELKRVGDDGG</sequence>
<dbReference type="RefSeq" id="WP_377869041.1">
    <property type="nucleotide sequence ID" value="NZ_JBHMAY010000011.1"/>
</dbReference>
<feature type="compositionally biased region" description="Basic and acidic residues" evidence="1">
    <location>
        <begin position="104"/>
        <end position="114"/>
    </location>
</feature>
<dbReference type="EMBL" id="JBHRWI010000030">
    <property type="protein sequence ID" value="MFC3513626.1"/>
    <property type="molecule type" value="Genomic_DNA"/>
</dbReference>
<gene>
    <name evidence="2" type="ORF">ACFORO_25885</name>
</gene>
<accession>A0ABV7QKN9</accession>
<name>A0ABV7QKN9_9PSEU</name>
<reference evidence="3" key="1">
    <citation type="journal article" date="2019" name="Int. J. Syst. Evol. Microbiol.">
        <title>The Global Catalogue of Microorganisms (GCM) 10K type strain sequencing project: providing services to taxonomists for standard genome sequencing and annotation.</title>
        <authorList>
            <consortium name="The Broad Institute Genomics Platform"/>
            <consortium name="The Broad Institute Genome Sequencing Center for Infectious Disease"/>
            <person name="Wu L."/>
            <person name="Ma J."/>
        </authorList>
    </citation>
    <scope>NUCLEOTIDE SEQUENCE [LARGE SCALE GENOMIC DNA]</scope>
    <source>
        <strain evidence="3">CGMCC 4.7682</strain>
    </source>
</reference>
<feature type="region of interest" description="Disordered" evidence="1">
    <location>
        <begin position="95"/>
        <end position="114"/>
    </location>
</feature>
<evidence type="ECO:0000313" key="2">
    <source>
        <dbReference type="EMBL" id="MFC3513626.1"/>
    </source>
</evidence>
<evidence type="ECO:0000256" key="1">
    <source>
        <dbReference type="SAM" id="MobiDB-lite"/>
    </source>
</evidence>
<keyword evidence="3" id="KW-1185">Reference proteome</keyword>
<proteinExistence type="predicted"/>